<dbReference type="Proteomes" id="UP001596409">
    <property type="component" value="Unassembled WGS sequence"/>
</dbReference>
<comment type="caution">
    <text evidence="2">The sequence shown here is derived from an EMBL/GenBank/DDBJ whole genome shotgun (WGS) entry which is preliminary data.</text>
</comment>
<dbReference type="RefSeq" id="WP_189879150.1">
    <property type="nucleotide sequence ID" value="NZ_BMWA01000032.1"/>
</dbReference>
<evidence type="ECO:0000256" key="1">
    <source>
        <dbReference type="SAM" id="MobiDB-lite"/>
    </source>
</evidence>
<organism evidence="2 3">
    <name type="scientific">Streptomyces viridiviolaceus</name>
    <dbReference type="NCBI Taxonomy" id="68282"/>
    <lineage>
        <taxon>Bacteria</taxon>
        <taxon>Bacillati</taxon>
        <taxon>Actinomycetota</taxon>
        <taxon>Actinomycetes</taxon>
        <taxon>Kitasatosporales</taxon>
        <taxon>Streptomycetaceae</taxon>
        <taxon>Streptomyces</taxon>
    </lineage>
</organism>
<sequence>MVLIDRMRVSESRDPFMSPKKGGQAARAPAIRGEHVRRAMAADEFERFTCAGEAPADDN</sequence>
<dbReference type="EMBL" id="JBHSYM010000107">
    <property type="protein sequence ID" value="MFC7017646.1"/>
    <property type="molecule type" value="Genomic_DNA"/>
</dbReference>
<proteinExistence type="predicted"/>
<evidence type="ECO:0000313" key="2">
    <source>
        <dbReference type="EMBL" id="MFC7017646.1"/>
    </source>
</evidence>
<feature type="compositionally biased region" description="Basic and acidic residues" evidence="1">
    <location>
        <begin position="1"/>
        <end position="14"/>
    </location>
</feature>
<protein>
    <submittedName>
        <fullName evidence="2">Uncharacterized protein</fullName>
    </submittedName>
</protein>
<accession>A0ABW2EBV1</accession>
<reference evidence="3" key="1">
    <citation type="journal article" date="2019" name="Int. J. Syst. Evol. Microbiol.">
        <title>The Global Catalogue of Microorganisms (GCM) 10K type strain sequencing project: providing services to taxonomists for standard genome sequencing and annotation.</title>
        <authorList>
            <consortium name="The Broad Institute Genomics Platform"/>
            <consortium name="The Broad Institute Genome Sequencing Center for Infectious Disease"/>
            <person name="Wu L."/>
            <person name="Ma J."/>
        </authorList>
    </citation>
    <scope>NUCLEOTIDE SEQUENCE [LARGE SCALE GENOMIC DNA]</scope>
    <source>
        <strain evidence="3">JCM 4855</strain>
    </source>
</reference>
<name>A0ABW2EBV1_9ACTN</name>
<feature type="region of interest" description="Disordered" evidence="1">
    <location>
        <begin position="1"/>
        <end position="30"/>
    </location>
</feature>
<evidence type="ECO:0000313" key="3">
    <source>
        <dbReference type="Proteomes" id="UP001596409"/>
    </source>
</evidence>
<gene>
    <name evidence="2" type="ORF">ACFQMH_39375</name>
</gene>
<keyword evidence="3" id="KW-1185">Reference proteome</keyword>